<proteinExistence type="inferred from homology"/>
<dbReference type="GO" id="GO:0007059">
    <property type="term" value="P:chromosome segregation"/>
    <property type="evidence" value="ECO:0007669"/>
    <property type="project" value="UniProtKB-KW"/>
</dbReference>
<dbReference type="GO" id="GO:0005694">
    <property type="term" value="C:chromosome"/>
    <property type="evidence" value="ECO:0007669"/>
    <property type="project" value="TreeGrafter"/>
</dbReference>
<dbReference type="Gene3D" id="3.90.1530.30">
    <property type="match status" value="1"/>
</dbReference>
<keyword evidence="3" id="KW-0238">DNA-binding</keyword>
<protein>
    <submittedName>
        <fullName evidence="5">Chromosome (Plasmid) partitioning protein ParB</fullName>
    </submittedName>
</protein>
<reference evidence="5" key="1">
    <citation type="submission" date="2016-10" db="EMBL/GenBank/DDBJ databases">
        <authorList>
            <person name="de Groot N.N."/>
        </authorList>
    </citation>
    <scope>NUCLEOTIDE SEQUENCE</scope>
</reference>
<dbReference type="PANTHER" id="PTHR33375">
    <property type="entry name" value="CHROMOSOME-PARTITIONING PROTEIN PARB-RELATED"/>
    <property type="match status" value="1"/>
</dbReference>
<evidence type="ECO:0000259" key="4">
    <source>
        <dbReference type="SMART" id="SM00470"/>
    </source>
</evidence>
<dbReference type="SUPFAM" id="SSF110849">
    <property type="entry name" value="ParB/Sulfiredoxin"/>
    <property type="match status" value="1"/>
</dbReference>
<evidence type="ECO:0000256" key="1">
    <source>
        <dbReference type="ARBA" id="ARBA00006295"/>
    </source>
</evidence>
<dbReference type="NCBIfam" id="TIGR00180">
    <property type="entry name" value="parB_part"/>
    <property type="match status" value="1"/>
</dbReference>
<dbReference type="InterPro" id="IPR050336">
    <property type="entry name" value="Chromosome_partition/occlusion"/>
</dbReference>
<dbReference type="GO" id="GO:0045881">
    <property type="term" value="P:positive regulation of sporulation resulting in formation of a cellular spore"/>
    <property type="evidence" value="ECO:0007669"/>
    <property type="project" value="TreeGrafter"/>
</dbReference>
<dbReference type="PANTHER" id="PTHR33375:SF1">
    <property type="entry name" value="CHROMOSOME-PARTITIONING PROTEIN PARB-RELATED"/>
    <property type="match status" value="1"/>
</dbReference>
<keyword evidence="2" id="KW-0159">Chromosome partition</keyword>
<dbReference type="Pfam" id="PF02195">
    <property type="entry name" value="ParB_N"/>
    <property type="match status" value="1"/>
</dbReference>
<dbReference type="FunFam" id="1.10.10.2830:FF:000001">
    <property type="entry name" value="Chromosome partitioning protein ParB"/>
    <property type="match status" value="1"/>
</dbReference>
<evidence type="ECO:0000256" key="3">
    <source>
        <dbReference type="ARBA" id="ARBA00023125"/>
    </source>
</evidence>
<dbReference type="InterPro" id="IPR004437">
    <property type="entry name" value="ParB/RepB/Spo0J"/>
</dbReference>
<gene>
    <name evidence="5" type="ORF">MNB_SV-15-590</name>
</gene>
<name>A0A1W1EJ93_9ZZZZ</name>
<evidence type="ECO:0000313" key="5">
    <source>
        <dbReference type="EMBL" id="SHO80939.1"/>
    </source>
</evidence>
<dbReference type="InterPro" id="IPR003115">
    <property type="entry name" value="ParB_N"/>
</dbReference>
<evidence type="ECO:0000256" key="2">
    <source>
        <dbReference type="ARBA" id="ARBA00022829"/>
    </source>
</evidence>
<dbReference type="Gene3D" id="1.10.10.2830">
    <property type="match status" value="1"/>
</dbReference>
<dbReference type="GO" id="GO:0003677">
    <property type="term" value="F:DNA binding"/>
    <property type="evidence" value="ECO:0007669"/>
    <property type="project" value="UniProtKB-KW"/>
</dbReference>
<dbReference type="InterPro" id="IPR036086">
    <property type="entry name" value="ParB/Sulfiredoxin_sf"/>
</dbReference>
<dbReference type="Pfam" id="PF17762">
    <property type="entry name" value="HTH_ParB"/>
    <property type="match status" value="1"/>
</dbReference>
<dbReference type="SMART" id="SM00470">
    <property type="entry name" value="ParB"/>
    <property type="match status" value="1"/>
</dbReference>
<dbReference type="CDD" id="cd16393">
    <property type="entry name" value="SPO0J_N"/>
    <property type="match status" value="1"/>
</dbReference>
<accession>A0A1W1EJ93</accession>
<dbReference type="FunFam" id="3.90.1530.30:FF:000001">
    <property type="entry name" value="Chromosome partitioning protein ParB"/>
    <property type="match status" value="1"/>
</dbReference>
<feature type="domain" description="ParB-like N-terminal" evidence="4">
    <location>
        <begin position="36"/>
        <end position="128"/>
    </location>
</feature>
<dbReference type="InterPro" id="IPR041468">
    <property type="entry name" value="HTH_ParB/Spo0J"/>
</dbReference>
<organism evidence="5">
    <name type="scientific">hydrothermal vent metagenome</name>
    <dbReference type="NCBI Taxonomy" id="652676"/>
    <lineage>
        <taxon>unclassified sequences</taxon>
        <taxon>metagenomes</taxon>
        <taxon>ecological metagenomes</taxon>
    </lineage>
</organism>
<dbReference type="EMBL" id="FRYL01000021">
    <property type="protein sequence ID" value="SHO80939.1"/>
    <property type="molecule type" value="Genomic_DNA"/>
</dbReference>
<comment type="similarity">
    <text evidence="1">Belongs to the ParB family.</text>
</comment>
<dbReference type="AlphaFoldDB" id="A0A1W1EJ93"/>
<dbReference type="SUPFAM" id="SSF109709">
    <property type="entry name" value="KorB DNA-binding domain-like"/>
    <property type="match status" value="1"/>
</dbReference>
<sequence>MALGKGLGSILAEVELAYESEIDSIDLNNPTTLDVRELNINSISPNPYQPRKYFNEESLNELTESIIEHGLLQPIVVIKKDIDKFLLVSGERRLRAHKIAKIDKIQAIIANIELDSLKLRELALIENIQRDDLNAMELANSYAQLIDEHKIRHEDLAKIVHKSRSHITNTMRLLNLSNYAQDKLISQLISQGHAKIIVGIDDDKQKIIVDTIIGRKLTVRETENLVRKYKVDKKIQNIKKVSILGSYENKFKKLLPFKHKIKGNNIEISFINNQEIENFLSLLKKV</sequence>